<dbReference type="GO" id="GO:0005524">
    <property type="term" value="F:ATP binding"/>
    <property type="evidence" value="ECO:0007669"/>
    <property type="project" value="UniProtKB-UniRule"/>
</dbReference>
<dbReference type="OrthoDB" id="72260at2759"/>
<evidence type="ECO:0000256" key="3">
    <source>
        <dbReference type="ARBA" id="ARBA00022840"/>
    </source>
</evidence>
<evidence type="ECO:0000256" key="4">
    <source>
        <dbReference type="PROSITE-ProRule" id="PRU10141"/>
    </source>
</evidence>
<reference evidence="7 8" key="1">
    <citation type="journal article" date="2014" name="Genome Biol. Evol.">
        <title>The secreted proteins of Achlya hypogyna and Thraustotheca clavata identify the ancestral oomycete secretome and reveal gene acquisitions by horizontal gene transfer.</title>
        <authorList>
            <person name="Misner I."/>
            <person name="Blouin N."/>
            <person name="Leonard G."/>
            <person name="Richards T.A."/>
            <person name="Lane C.E."/>
        </authorList>
    </citation>
    <scope>NUCLEOTIDE SEQUENCE [LARGE SCALE GENOMIC DNA]</scope>
    <source>
        <strain evidence="7 8">ATCC 34112</strain>
    </source>
</reference>
<keyword evidence="8" id="KW-1185">Reference proteome</keyword>
<keyword evidence="7" id="KW-0418">Kinase</keyword>
<organism evidence="7 8">
    <name type="scientific">Thraustotheca clavata</name>
    <dbReference type="NCBI Taxonomy" id="74557"/>
    <lineage>
        <taxon>Eukaryota</taxon>
        <taxon>Sar</taxon>
        <taxon>Stramenopiles</taxon>
        <taxon>Oomycota</taxon>
        <taxon>Saprolegniomycetes</taxon>
        <taxon>Saprolegniales</taxon>
        <taxon>Achlyaceae</taxon>
        <taxon>Thraustotheca</taxon>
    </lineage>
</organism>
<comment type="similarity">
    <text evidence="5">Belongs to the protein kinase superfamily.</text>
</comment>
<feature type="non-terminal residue" evidence="7">
    <location>
        <position position="1"/>
    </location>
</feature>
<dbReference type="Proteomes" id="UP000243217">
    <property type="component" value="Unassembled WGS sequence"/>
</dbReference>
<dbReference type="SMART" id="SM00220">
    <property type="entry name" value="S_TKc"/>
    <property type="match status" value="1"/>
</dbReference>
<dbReference type="PRINTS" id="PR00109">
    <property type="entry name" value="TYRKINASE"/>
</dbReference>
<dbReference type="EMBL" id="JNBS01001132">
    <property type="protein sequence ID" value="OQS02410.1"/>
    <property type="molecule type" value="Genomic_DNA"/>
</dbReference>
<dbReference type="AlphaFoldDB" id="A0A1V9ZX90"/>
<dbReference type="PROSITE" id="PS00108">
    <property type="entry name" value="PROTEIN_KINASE_ST"/>
    <property type="match status" value="1"/>
</dbReference>
<gene>
    <name evidence="7" type="ORF">THRCLA_05217</name>
</gene>
<dbReference type="PROSITE" id="PS50011">
    <property type="entry name" value="PROTEIN_KINASE_DOM"/>
    <property type="match status" value="1"/>
</dbReference>
<evidence type="ECO:0000256" key="5">
    <source>
        <dbReference type="RuleBase" id="RU000304"/>
    </source>
</evidence>
<dbReference type="Gene3D" id="1.10.510.10">
    <property type="entry name" value="Transferase(Phosphotransferase) domain 1"/>
    <property type="match status" value="1"/>
</dbReference>
<dbReference type="InterPro" id="IPR051681">
    <property type="entry name" value="Ser/Thr_Kinases-Pseudokinases"/>
</dbReference>
<evidence type="ECO:0000256" key="2">
    <source>
        <dbReference type="ARBA" id="ARBA00022741"/>
    </source>
</evidence>
<evidence type="ECO:0000256" key="1">
    <source>
        <dbReference type="ARBA" id="ARBA00022527"/>
    </source>
</evidence>
<dbReference type="STRING" id="74557.A0A1V9ZX90"/>
<dbReference type="InterPro" id="IPR008271">
    <property type="entry name" value="Ser/Thr_kinase_AS"/>
</dbReference>
<keyword evidence="7" id="KW-0808">Transferase</keyword>
<dbReference type="InterPro" id="IPR000719">
    <property type="entry name" value="Prot_kinase_dom"/>
</dbReference>
<keyword evidence="1 5" id="KW-0723">Serine/threonine-protein kinase</keyword>
<dbReference type="PIRSF" id="PIRSF000654">
    <property type="entry name" value="Integrin-linked_kinase"/>
    <property type="match status" value="1"/>
</dbReference>
<name>A0A1V9ZX90_9STRA</name>
<comment type="caution">
    <text evidence="7">The sequence shown here is derived from an EMBL/GenBank/DDBJ whole genome shotgun (WGS) entry which is preliminary data.</text>
</comment>
<evidence type="ECO:0000313" key="8">
    <source>
        <dbReference type="Proteomes" id="UP000243217"/>
    </source>
</evidence>
<accession>A0A1V9ZX90</accession>
<evidence type="ECO:0000259" key="6">
    <source>
        <dbReference type="PROSITE" id="PS50011"/>
    </source>
</evidence>
<dbReference type="InterPro" id="IPR011009">
    <property type="entry name" value="Kinase-like_dom_sf"/>
</dbReference>
<dbReference type="PANTHER" id="PTHR44329">
    <property type="entry name" value="SERINE/THREONINE-PROTEIN KINASE TNNI3K-RELATED"/>
    <property type="match status" value="1"/>
</dbReference>
<dbReference type="CDD" id="cd13999">
    <property type="entry name" value="STKc_MAP3K-like"/>
    <property type="match status" value="1"/>
</dbReference>
<protein>
    <submittedName>
        <fullName evidence="7">Kinase</fullName>
    </submittedName>
</protein>
<keyword evidence="2 4" id="KW-0547">Nucleotide-binding</keyword>
<dbReference type="InterPro" id="IPR017441">
    <property type="entry name" value="Protein_kinase_ATP_BS"/>
</dbReference>
<dbReference type="Pfam" id="PF00069">
    <property type="entry name" value="Pkinase"/>
    <property type="match status" value="1"/>
</dbReference>
<evidence type="ECO:0000313" key="7">
    <source>
        <dbReference type="EMBL" id="OQS02410.1"/>
    </source>
</evidence>
<feature type="binding site" evidence="4">
    <location>
        <position position="54"/>
    </location>
    <ligand>
        <name>ATP</name>
        <dbReference type="ChEBI" id="CHEBI:30616"/>
    </ligand>
</feature>
<dbReference type="PANTHER" id="PTHR44329:SF214">
    <property type="entry name" value="PROTEIN KINASE DOMAIN-CONTAINING PROTEIN"/>
    <property type="match status" value="1"/>
</dbReference>
<dbReference type="SUPFAM" id="SSF56112">
    <property type="entry name" value="Protein kinase-like (PK-like)"/>
    <property type="match status" value="1"/>
</dbReference>
<dbReference type="InterPro" id="IPR001245">
    <property type="entry name" value="Ser-Thr/Tyr_kinase_cat_dom"/>
</dbReference>
<feature type="domain" description="Protein kinase" evidence="6">
    <location>
        <begin position="27"/>
        <end position="292"/>
    </location>
</feature>
<proteinExistence type="inferred from homology"/>
<dbReference type="GO" id="GO:0004674">
    <property type="term" value="F:protein serine/threonine kinase activity"/>
    <property type="evidence" value="ECO:0007669"/>
    <property type="project" value="UniProtKB-KW"/>
</dbReference>
<sequence length="292" mass="32653">SLPPTPTNISQLDLTELCKYRINDNDLELLATVGFGAFAEVWKGMYNGEIVAVKRLLPNQNADSNIESFINEIKLFATFNSPSIVRLIGVAWTTPLDLKCVMELMDLGDLRDYLVHHDKKSFTWKEKLECLKSIASGLNYLHSLSVVHRDLKSRNVLMDSVKGTKLVDFGVAKEDLYGTMTVAVGTFRWMAPEVLHDTSYNTSADVYSFGMVLTEMDSHQIPYQDIRNLKTGQPLADPAIIAGVMNGSIKPSFGKDCPEWITSLADKCLKLDPTERPTMYQVVAQLVKVDIE</sequence>
<dbReference type="PROSITE" id="PS00107">
    <property type="entry name" value="PROTEIN_KINASE_ATP"/>
    <property type="match status" value="1"/>
</dbReference>
<keyword evidence="3 4" id="KW-0067">ATP-binding</keyword>
<dbReference type="Gene3D" id="3.30.200.20">
    <property type="entry name" value="Phosphorylase Kinase, domain 1"/>
    <property type="match status" value="1"/>
</dbReference>